<evidence type="ECO:0000313" key="3">
    <source>
        <dbReference type="EMBL" id="MFC4387653.1"/>
    </source>
</evidence>
<sequence length="190" mass="23078">MELETSIKVEDKKTFINWFLGNYQLKKRESVWILNYLMNHDEVLAHVHFVLEARFCPRAMIISTHCSKDIAFRFYKKHIVTTDADKSFHDLRLHNNEPIYIQLNFKNAKRSLEYMKVLEDNPFIPDDYFLSSKDKEHVDEWLNYSIYHFKKQEILNQINNALDNRDEVLFKKYTEKLSKLEKTYKNKYNK</sequence>
<reference evidence="4" key="1">
    <citation type="journal article" date="2019" name="Int. J. Syst. Evol. Microbiol.">
        <title>The Global Catalogue of Microorganisms (GCM) 10K type strain sequencing project: providing services to taxonomists for standard genome sequencing and annotation.</title>
        <authorList>
            <consortium name="The Broad Institute Genomics Platform"/>
            <consortium name="The Broad Institute Genome Sequencing Center for Infectious Disease"/>
            <person name="Wu L."/>
            <person name="Ma J."/>
        </authorList>
    </citation>
    <scope>NUCLEOTIDE SEQUENCE [LARGE SCALE GENOMIC DNA]</scope>
    <source>
        <strain evidence="4">KACC 14058</strain>
    </source>
</reference>
<proteinExistence type="inferred from homology"/>
<dbReference type="InterPro" id="IPR027393">
    <property type="entry name" value="Virus_scaffolding_prot_C"/>
</dbReference>
<accession>A0ABV8VT58</accession>
<evidence type="ECO:0000259" key="2">
    <source>
        <dbReference type="SMART" id="SM00914"/>
    </source>
</evidence>
<organism evidence="3 4">
    <name type="scientific">Gracilibacillus marinus</name>
    <dbReference type="NCBI Taxonomy" id="630535"/>
    <lineage>
        <taxon>Bacteria</taxon>
        <taxon>Bacillati</taxon>
        <taxon>Bacillota</taxon>
        <taxon>Bacilli</taxon>
        <taxon>Bacillales</taxon>
        <taxon>Bacillaceae</taxon>
        <taxon>Gracilibacillus</taxon>
    </lineage>
</organism>
<feature type="domain" description="IDEAL" evidence="2">
    <location>
        <begin position="141"/>
        <end position="177"/>
    </location>
</feature>
<dbReference type="InterPro" id="IPR011188">
    <property type="entry name" value="UPF0302"/>
</dbReference>
<dbReference type="NCBIfam" id="NF002965">
    <property type="entry name" value="PRK03636.1"/>
    <property type="match status" value="1"/>
</dbReference>
<evidence type="ECO:0000256" key="1">
    <source>
        <dbReference type="HAMAP-Rule" id="MF_00760"/>
    </source>
</evidence>
<name>A0ABV8VT58_9BACI</name>
<dbReference type="InterPro" id="IPR014963">
    <property type="entry name" value="UPF0302_N"/>
</dbReference>
<comment type="similarity">
    <text evidence="1">Belongs to the UPF0302 family.</text>
</comment>
<evidence type="ECO:0000313" key="4">
    <source>
        <dbReference type="Proteomes" id="UP001595880"/>
    </source>
</evidence>
<gene>
    <name evidence="3" type="ORF">ACFOZ1_07475</name>
</gene>
<dbReference type="Gene3D" id="3.40.1530.30">
    <property type="entry name" value="Uncharacterised family UPF0302, N-terminal domain"/>
    <property type="match status" value="1"/>
</dbReference>
<protein>
    <recommendedName>
        <fullName evidence="1">UPF0302 protein ACFOZ1_07475</fullName>
    </recommendedName>
</protein>
<dbReference type="InterPro" id="IPR038091">
    <property type="entry name" value="UPF0302_N_sf"/>
</dbReference>
<dbReference type="HAMAP" id="MF_00760">
    <property type="entry name" value="UPF0302"/>
    <property type="match status" value="1"/>
</dbReference>
<dbReference type="InterPro" id="IPR014957">
    <property type="entry name" value="IDEAL_dom"/>
</dbReference>
<dbReference type="Proteomes" id="UP001595880">
    <property type="component" value="Unassembled WGS sequence"/>
</dbReference>
<comment type="caution">
    <text evidence="3">The sequence shown here is derived from an EMBL/GenBank/DDBJ whole genome shotgun (WGS) entry which is preliminary data.</text>
</comment>
<dbReference type="EMBL" id="JBHSDV010000001">
    <property type="protein sequence ID" value="MFC4387653.1"/>
    <property type="molecule type" value="Genomic_DNA"/>
</dbReference>
<dbReference type="Gene3D" id="4.10.810.10">
    <property type="entry name" value="Virus Scaffolding Protein, Chain A"/>
    <property type="match status" value="1"/>
</dbReference>
<dbReference type="SMART" id="SM00914">
    <property type="entry name" value="IDEAL"/>
    <property type="match status" value="1"/>
</dbReference>
<dbReference type="RefSeq" id="WP_390197799.1">
    <property type="nucleotide sequence ID" value="NZ_JBHSDV010000001.1"/>
</dbReference>
<dbReference type="PIRSF" id="PIRSF007165">
    <property type="entry name" value="UCP007165"/>
    <property type="match status" value="1"/>
</dbReference>
<dbReference type="Pfam" id="PF08864">
    <property type="entry name" value="UPF0302"/>
    <property type="match status" value="1"/>
</dbReference>
<dbReference type="Pfam" id="PF08858">
    <property type="entry name" value="IDEAL"/>
    <property type="match status" value="1"/>
</dbReference>
<keyword evidence="4" id="KW-1185">Reference proteome</keyword>